<organism evidence="2 3">
    <name type="scientific">Araneus ventricosus</name>
    <name type="common">Orbweaver spider</name>
    <name type="synonym">Epeira ventricosa</name>
    <dbReference type="NCBI Taxonomy" id="182803"/>
    <lineage>
        <taxon>Eukaryota</taxon>
        <taxon>Metazoa</taxon>
        <taxon>Ecdysozoa</taxon>
        <taxon>Arthropoda</taxon>
        <taxon>Chelicerata</taxon>
        <taxon>Arachnida</taxon>
        <taxon>Araneae</taxon>
        <taxon>Araneomorphae</taxon>
        <taxon>Entelegynae</taxon>
        <taxon>Araneoidea</taxon>
        <taxon>Araneidae</taxon>
        <taxon>Araneus</taxon>
    </lineage>
</organism>
<evidence type="ECO:0000256" key="1">
    <source>
        <dbReference type="SAM" id="MobiDB-lite"/>
    </source>
</evidence>
<keyword evidence="3" id="KW-1185">Reference proteome</keyword>
<protein>
    <submittedName>
        <fullName evidence="2">Uncharacterized protein</fullName>
    </submittedName>
</protein>
<dbReference type="AlphaFoldDB" id="A0A4Y2VCL8"/>
<reference evidence="2 3" key="1">
    <citation type="journal article" date="2019" name="Sci. Rep.">
        <title>Orb-weaving spider Araneus ventricosus genome elucidates the spidroin gene catalogue.</title>
        <authorList>
            <person name="Kono N."/>
            <person name="Nakamura H."/>
            <person name="Ohtoshi R."/>
            <person name="Moran D.A.P."/>
            <person name="Shinohara A."/>
            <person name="Yoshida Y."/>
            <person name="Fujiwara M."/>
            <person name="Mori M."/>
            <person name="Tomita M."/>
            <person name="Arakawa K."/>
        </authorList>
    </citation>
    <scope>NUCLEOTIDE SEQUENCE [LARGE SCALE GENOMIC DNA]</scope>
</reference>
<comment type="caution">
    <text evidence="2">The sequence shown here is derived from an EMBL/GenBank/DDBJ whole genome shotgun (WGS) entry which is preliminary data.</text>
</comment>
<name>A0A4Y2VCL8_ARAVE</name>
<accession>A0A4Y2VCL8</accession>
<dbReference type="EMBL" id="BGPR01044619">
    <property type="protein sequence ID" value="GBO21430.1"/>
    <property type="molecule type" value="Genomic_DNA"/>
</dbReference>
<feature type="region of interest" description="Disordered" evidence="1">
    <location>
        <begin position="48"/>
        <end position="83"/>
    </location>
</feature>
<evidence type="ECO:0000313" key="2">
    <source>
        <dbReference type="EMBL" id="GBO21430.1"/>
    </source>
</evidence>
<sequence length="83" mass="9793">MWVTLQRRKFLAKKVTLEGIPSSRGYLNKKHHAISTQIRQNEWVIGDSGRKSTSSFQRSRYPHRRGKDKKPCLHRTWPIPNLP</sequence>
<evidence type="ECO:0000313" key="3">
    <source>
        <dbReference type="Proteomes" id="UP000499080"/>
    </source>
</evidence>
<gene>
    <name evidence="2" type="ORF">AVEN_252910_1</name>
</gene>
<proteinExistence type="predicted"/>
<dbReference type="Proteomes" id="UP000499080">
    <property type="component" value="Unassembled WGS sequence"/>
</dbReference>